<organism evidence="6 7">
    <name type="scientific">Acidimicrobiia bacterium BACL6 MAG-120924-bin43</name>
    <dbReference type="NCBI Taxonomy" id="1655583"/>
    <lineage>
        <taxon>Bacteria</taxon>
        <taxon>Bacillati</taxon>
        <taxon>Actinomycetota</taxon>
        <taxon>Acidimicrobiia</taxon>
        <taxon>acIV cluster</taxon>
    </lineage>
</organism>
<dbReference type="EC" id="4.2.-.-" evidence="4"/>
<dbReference type="NCBIfam" id="TIGR00011">
    <property type="entry name" value="YbaK_EbsC"/>
    <property type="match status" value="1"/>
</dbReference>
<keyword evidence="2 4" id="KW-0648">Protein biosynthesis</keyword>
<evidence type="ECO:0000259" key="5">
    <source>
        <dbReference type="Pfam" id="PF04073"/>
    </source>
</evidence>
<dbReference type="GO" id="GO:0002161">
    <property type="term" value="F:aminoacyl-tRNA deacylase activity"/>
    <property type="evidence" value="ECO:0007669"/>
    <property type="project" value="InterPro"/>
</dbReference>
<dbReference type="Gene3D" id="3.90.960.10">
    <property type="entry name" value="YbaK/aminoacyl-tRNA synthetase-associated domain"/>
    <property type="match status" value="1"/>
</dbReference>
<name>A0A0R2QEP1_9ACTN</name>
<dbReference type="InterPro" id="IPR036754">
    <property type="entry name" value="YbaK/aa-tRNA-synt-asso_dom_sf"/>
</dbReference>
<comment type="similarity">
    <text evidence="1 4">Belongs to the prolyl-tRNA editing family. YbaK/EbsC subfamily.</text>
</comment>
<evidence type="ECO:0000256" key="3">
    <source>
        <dbReference type="ARBA" id="ARBA00023239"/>
    </source>
</evidence>
<dbReference type="InterPro" id="IPR007214">
    <property type="entry name" value="YbaK/aa-tRNA-synth-assoc-dom"/>
</dbReference>
<dbReference type="Pfam" id="PF04073">
    <property type="entry name" value="tRNA_edit"/>
    <property type="match status" value="1"/>
</dbReference>
<dbReference type="Proteomes" id="UP000051017">
    <property type="component" value="Unassembled WGS sequence"/>
</dbReference>
<gene>
    <name evidence="6" type="ORF">ABR75_06195</name>
</gene>
<dbReference type="CDD" id="cd00002">
    <property type="entry name" value="YbaK_deacylase"/>
    <property type="match status" value="1"/>
</dbReference>
<evidence type="ECO:0000313" key="7">
    <source>
        <dbReference type="Proteomes" id="UP000051017"/>
    </source>
</evidence>
<dbReference type="PANTHER" id="PTHR30411:SF0">
    <property type="entry name" value="CYS-TRNA(PRO)_CYS-TRNA(CYS) DEACYLASE YBAK"/>
    <property type="match status" value="1"/>
</dbReference>
<dbReference type="AlphaFoldDB" id="A0A0R2QEP1"/>
<evidence type="ECO:0000313" key="6">
    <source>
        <dbReference type="EMBL" id="KRO46733.1"/>
    </source>
</evidence>
<reference evidence="6 7" key="1">
    <citation type="submission" date="2015-10" db="EMBL/GenBank/DDBJ databases">
        <title>Metagenome-Assembled Genomes uncover a global brackish microbiome.</title>
        <authorList>
            <person name="Hugerth L.W."/>
            <person name="Larsson J."/>
            <person name="Alneberg J."/>
            <person name="Lindh M.V."/>
            <person name="Legrand C."/>
            <person name="Pinhassi J."/>
            <person name="Andersson A.F."/>
        </authorList>
    </citation>
    <scope>NUCLEOTIDE SEQUENCE [LARGE SCALE GENOMIC DNA]</scope>
    <source>
        <strain evidence="6">BACL6 MAG-120924-bin43</strain>
    </source>
</reference>
<feature type="domain" description="YbaK/aminoacyl-tRNA synthetase-associated" evidence="5">
    <location>
        <begin position="38"/>
        <end position="149"/>
    </location>
</feature>
<comment type="caution">
    <text evidence="6">The sequence shown here is derived from an EMBL/GenBank/DDBJ whole genome shotgun (WGS) entry which is preliminary data.</text>
</comment>
<protein>
    <recommendedName>
        <fullName evidence="4">Cys-tRNA(Pro)/Cys-tRNA(Cys) deacylase</fullName>
        <ecNumber evidence="4">4.2.-.-</ecNumber>
    </recommendedName>
</protein>
<dbReference type="GO" id="GO:0016829">
    <property type="term" value="F:lyase activity"/>
    <property type="evidence" value="ECO:0007669"/>
    <property type="project" value="UniProtKB-KW"/>
</dbReference>
<dbReference type="PANTHER" id="PTHR30411">
    <property type="entry name" value="CYTOPLASMIC PROTEIN"/>
    <property type="match status" value="1"/>
</dbReference>
<evidence type="ECO:0000256" key="4">
    <source>
        <dbReference type="PIRNR" id="PIRNR006181"/>
    </source>
</evidence>
<dbReference type="InterPro" id="IPR004369">
    <property type="entry name" value="Prolyl-tRNA_editing_YbaK/EbsC"/>
</dbReference>
<keyword evidence="3 4" id="KW-0456">Lyase</keyword>
<dbReference type="GO" id="GO:0006412">
    <property type="term" value="P:translation"/>
    <property type="evidence" value="ECO:0007669"/>
    <property type="project" value="UniProtKB-KW"/>
</dbReference>
<accession>A0A0R2QEP1</accession>
<dbReference type="EMBL" id="LIBJ01000244">
    <property type="protein sequence ID" value="KRO46733.1"/>
    <property type="molecule type" value="Genomic_DNA"/>
</dbReference>
<sequence>MKASTPALVTLEQLGIDYVAHTFDHNAATTDEIGYGRAAARALGVEENRVYKTLLAQSDNGPVVAIVPVNMQLSLKALAQVLDAKRCEMVVARDAARITGYVIGGISPFGQKRMLPTVIDESAVLHTTIFVSGGRRGLDIEVGAADLIDALHAALGAIATASD</sequence>
<dbReference type="PIRSF" id="PIRSF006181">
    <property type="entry name" value="EbsC_YbaK"/>
    <property type="match status" value="1"/>
</dbReference>
<evidence type="ECO:0000256" key="2">
    <source>
        <dbReference type="ARBA" id="ARBA00022917"/>
    </source>
</evidence>
<evidence type="ECO:0000256" key="1">
    <source>
        <dbReference type="ARBA" id="ARBA00009798"/>
    </source>
</evidence>
<dbReference type="SUPFAM" id="SSF55826">
    <property type="entry name" value="YbaK/ProRS associated domain"/>
    <property type="match status" value="1"/>
</dbReference>
<proteinExistence type="inferred from homology"/>